<organism evidence="5 6">
    <name type="scientific">Marinilabilia rubra</name>
    <dbReference type="NCBI Taxonomy" id="2162893"/>
    <lineage>
        <taxon>Bacteria</taxon>
        <taxon>Pseudomonadati</taxon>
        <taxon>Bacteroidota</taxon>
        <taxon>Bacteroidia</taxon>
        <taxon>Marinilabiliales</taxon>
        <taxon>Marinilabiliaceae</taxon>
        <taxon>Marinilabilia</taxon>
    </lineage>
</organism>
<dbReference type="Proteomes" id="UP000244956">
    <property type="component" value="Unassembled WGS sequence"/>
</dbReference>
<dbReference type="Gene3D" id="3.10.560.10">
    <property type="entry name" value="Outer membrane lipoprotein wza domain like"/>
    <property type="match status" value="6"/>
</dbReference>
<dbReference type="RefSeq" id="WP_109266152.1">
    <property type="nucleotide sequence ID" value="NZ_QEWP01000028.1"/>
</dbReference>
<keyword evidence="5" id="KW-0813">Transport</keyword>
<dbReference type="InterPro" id="IPR019554">
    <property type="entry name" value="Soluble_ligand-bd"/>
</dbReference>
<dbReference type="EMBL" id="QEWP01000028">
    <property type="protein sequence ID" value="PWD97672.1"/>
    <property type="molecule type" value="Genomic_DNA"/>
</dbReference>
<keyword evidence="1 2" id="KW-0732">Signal</keyword>
<dbReference type="InterPro" id="IPR003715">
    <property type="entry name" value="Poly_export_N"/>
</dbReference>
<dbReference type="AlphaFoldDB" id="A0A2U2B3M8"/>
<feature type="domain" description="Polysaccharide export protein N-terminal" evidence="3">
    <location>
        <begin position="140"/>
        <end position="206"/>
    </location>
</feature>
<dbReference type="OrthoDB" id="9808948at2"/>
<dbReference type="PANTHER" id="PTHR33619">
    <property type="entry name" value="POLYSACCHARIDE EXPORT PROTEIN GFCE-RELATED"/>
    <property type="match status" value="1"/>
</dbReference>
<protein>
    <submittedName>
        <fullName evidence="5">Sugar transporter</fullName>
    </submittedName>
</protein>
<dbReference type="Gene3D" id="3.30.1950.10">
    <property type="entry name" value="wza like domain"/>
    <property type="match status" value="1"/>
</dbReference>
<feature type="domain" description="Soluble ligand binding" evidence="4">
    <location>
        <begin position="229"/>
        <end position="277"/>
    </location>
</feature>
<dbReference type="PANTHER" id="PTHR33619:SF3">
    <property type="entry name" value="POLYSACCHARIDE EXPORT PROTEIN GFCE-RELATED"/>
    <property type="match status" value="1"/>
</dbReference>
<evidence type="ECO:0000313" key="5">
    <source>
        <dbReference type="EMBL" id="PWD97672.1"/>
    </source>
</evidence>
<keyword evidence="6" id="KW-1185">Reference proteome</keyword>
<sequence>MRKIFILVFSLFLVFASQEGMAQENINPRNVTISELSDGQVRRIYNEIMNRGLSEQQATSLALARGFTMQQVNALKLRFEELQNGGNGSKESNGSVTATAFVGDLSEKDEVQPTKTEQRLFGFNFFNSESLTFEPGVNLPASNDYIVGPGDEFSIDIWGASQQSFQLMVDNSGNINIPNAGPVSVEGLSLENARDKIFDKLTLIYRDLTGNQPGTFANIYLAQIQPLKVHVIGEAFAPGTYTLPGSASAFNALYLAGGPNMKGSFRDIRVIRDGKIMKHLDVYKYLIDGDSDVNISLRDDDVIMIPSYQKRVKISGEFKRNGIFEGKEGETIADLLRYAGGFTERAFKERLELFRNDSRQTLFKEVKADEFETLMVQNGDSIIAGEILDRIENRVILEGAVMRPGNYELTEGLTLAGLIKNANGLMEDAFLERGQILRLDENFQLTNVSFDVKKVINGKFDVGLQREDVVTVYSIDELRQNRTLDIKGQVRNPGTFEFRDGSTLSDVIALAGGFTETASNSYIEVARRLSHEEAGKYQNKTGHLFQFTISRDMELDEKDSQFELQPYDQIFVRKAPGYSQTGAVKISGEILYAGDYNLANRQERLSSIIERAGGLTPEAYPEGAMLTRKVEINPKMRRLRQQLAERDSTLEFDDMGFEVLAIDLKSVLENPGTKEDVFLKEGDEIRIPRELQTVNVGGAVLNPVSSPFVKGKSLKYYVDQSGGFSNMAKKGKAYVIYPNGKAAATKKFIFFNNYPKVLPGSEIIIPEKPQRESLPASAWISIGSSVASLALTVVTISNALK</sequence>
<dbReference type="GO" id="GO:0015159">
    <property type="term" value="F:polysaccharide transmembrane transporter activity"/>
    <property type="evidence" value="ECO:0007669"/>
    <property type="project" value="InterPro"/>
</dbReference>
<feature type="domain" description="Soluble ligand binding" evidence="4">
    <location>
        <begin position="486"/>
        <end position="530"/>
    </location>
</feature>
<feature type="domain" description="Soluble ligand binding" evidence="4">
    <location>
        <begin position="584"/>
        <end position="631"/>
    </location>
</feature>
<evidence type="ECO:0000313" key="6">
    <source>
        <dbReference type="Proteomes" id="UP000244956"/>
    </source>
</evidence>
<evidence type="ECO:0000259" key="4">
    <source>
        <dbReference type="Pfam" id="PF10531"/>
    </source>
</evidence>
<feature type="signal peptide" evidence="2">
    <location>
        <begin position="1"/>
        <end position="22"/>
    </location>
</feature>
<gene>
    <name evidence="5" type="ORF">DDZ16_19465</name>
</gene>
<evidence type="ECO:0000256" key="2">
    <source>
        <dbReference type="SAM" id="SignalP"/>
    </source>
</evidence>
<comment type="caution">
    <text evidence="5">The sequence shown here is derived from an EMBL/GenBank/DDBJ whole genome shotgun (WGS) entry which is preliminary data.</text>
</comment>
<proteinExistence type="predicted"/>
<feature type="domain" description="Soluble ligand binding" evidence="4">
    <location>
        <begin position="399"/>
        <end position="439"/>
    </location>
</feature>
<accession>A0A2U2B3M8</accession>
<feature type="domain" description="Soluble ligand binding" evidence="4">
    <location>
        <begin position="312"/>
        <end position="355"/>
    </location>
</feature>
<feature type="chain" id="PRO_5015421730" evidence="2">
    <location>
        <begin position="23"/>
        <end position="801"/>
    </location>
</feature>
<dbReference type="Pfam" id="PF10531">
    <property type="entry name" value="SLBB"/>
    <property type="match status" value="5"/>
</dbReference>
<evidence type="ECO:0000256" key="1">
    <source>
        <dbReference type="ARBA" id="ARBA00022729"/>
    </source>
</evidence>
<evidence type="ECO:0000259" key="3">
    <source>
        <dbReference type="Pfam" id="PF02563"/>
    </source>
</evidence>
<dbReference type="Pfam" id="PF02563">
    <property type="entry name" value="Poly_export"/>
    <property type="match status" value="1"/>
</dbReference>
<reference evidence="5 6" key="1">
    <citation type="submission" date="2018-05" db="EMBL/GenBank/DDBJ databases">
        <title>Marinilabilia rubrum sp. nov., isolated from saltern sediment.</title>
        <authorList>
            <person name="Zhang R."/>
        </authorList>
    </citation>
    <scope>NUCLEOTIDE SEQUENCE [LARGE SCALE GENOMIC DNA]</scope>
    <source>
        <strain evidence="5 6">WTE16</strain>
    </source>
</reference>
<keyword evidence="5" id="KW-0762">Sugar transport</keyword>
<name>A0A2U2B3M8_9BACT</name>
<dbReference type="SUPFAM" id="SSF142984">
    <property type="entry name" value="Nqo1 middle domain-like"/>
    <property type="match status" value="1"/>
</dbReference>
<dbReference type="InterPro" id="IPR049712">
    <property type="entry name" value="Poly_export"/>
</dbReference>